<dbReference type="OrthoDB" id="1364598at2"/>
<evidence type="ECO:0000313" key="2">
    <source>
        <dbReference type="EMBL" id="RAR50465.1"/>
    </source>
</evidence>
<sequence length="155" mass="17254">MKNLFYLLIAVFTLSLTSCSSDDSSTNNDDELYVRFTLNGEQKEYMDPATITSLRRLILGDDMESAEYERISLWMPVVIETGTFTITSDTPTDANLETLYSANIWMGEEVIDASTGTLVITDLDAEYVKGTFSFSGTNDEGTTVVVTNGTFRAYR</sequence>
<dbReference type="AlphaFoldDB" id="A0A328WYW5"/>
<keyword evidence="3" id="KW-1185">Reference proteome</keyword>
<name>A0A328WYW5_9FLAO</name>
<evidence type="ECO:0008006" key="4">
    <source>
        <dbReference type="Google" id="ProtNLM"/>
    </source>
</evidence>
<accession>A0A328WYW5</accession>
<protein>
    <recommendedName>
        <fullName evidence="4">Lipocalin-like protein</fullName>
    </recommendedName>
</protein>
<dbReference type="PROSITE" id="PS51257">
    <property type="entry name" value="PROKAR_LIPOPROTEIN"/>
    <property type="match status" value="1"/>
</dbReference>
<dbReference type="EMBL" id="QLSV01000002">
    <property type="protein sequence ID" value="RAR50465.1"/>
    <property type="molecule type" value="Genomic_DNA"/>
</dbReference>
<feature type="signal peptide" evidence="1">
    <location>
        <begin position="1"/>
        <end position="20"/>
    </location>
</feature>
<dbReference type="Pfam" id="PF19765">
    <property type="entry name" value="DUF6252"/>
    <property type="match status" value="1"/>
</dbReference>
<organism evidence="2 3">
    <name type="scientific">Flavobacterium lacus</name>
    <dbReference type="NCBI Taxonomy" id="1353778"/>
    <lineage>
        <taxon>Bacteria</taxon>
        <taxon>Pseudomonadati</taxon>
        <taxon>Bacteroidota</taxon>
        <taxon>Flavobacteriia</taxon>
        <taxon>Flavobacteriales</taxon>
        <taxon>Flavobacteriaceae</taxon>
        <taxon>Flavobacterium</taxon>
    </lineage>
</organism>
<gene>
    <name evidence="2" type="ORF">B0I10_102270</name>
</gene>
<evidence type="ECO:0000256" key="1">
    <source>
        <dbReference type="SAM" id="SignalP"/>
    </source>
</evidence>
<proteinExistence type="predicted"/>
<dbReference type="RefSeq" id="WP_112085012.1">
    <property type="nucleotide sequence ID" value="NZ_QLSV01000002.1"/>
</dbReference>
<dbReference type="InterPro" id="IPR046219">
    <property type="entry name" value="DUF6252"/>
</dbReference>
<feature type="chain" id="PRO_5016379737" description="Lipocalin-like protein" evidence="1">
    <location>
        <begin position="21"/>
        <end position="155"/>
    </location>
</feature>
<evidence type="ECO:0000313" key="3">
    <source>
        <dbReference type="Proteomes" id="UP000249518"/>
    </source>
</evidence>
<comment type="caution">
    <text evidence="2">The sequence shown here is derived from an EMBL/GenBank/DDBJ whole genome shotgun (WGS) entry which is preliminary data.</text>
</comment>
<keyword evidence="1" id="KW-0732">Signal</keyword>
<dbReference type="Proteomes" id="UP000249518">
    <property type="component" value="Unassembled WGS sequence"/>
</dbReference>
<reference evidence="2 3" key="1">
    <citation type="submission" date="2018-06" db="EMBL/GenBank/DDBJ databases">
        <title>Genomic Encyclopedia of Type Strains, Phase III (KMG-III): the genomes of soil and plant-associated and newly described type strains.</title>
        <authorList>
            <person name="Whitman W."/>
        </authorList>
    </citation>
    <scope>NUCLEOTIDE SEQUENCE [LARGE SCALE GENOMIC DNA]</scope>
    <source>
        <strain evidence="2 3">CGMCC 1.12504</strain>
    </source>
</reference>